<evidence type="ECO:0000256" key="8">
    <source>
        <dbReference type="SAM" id="Phobius"/>
    </source>
</evidence>
<dbReference type="PRINTS" id="PR00385">
    <property type="entry name" value="P450"/>
</dbReference>
<keyword evidence="8" id="KW-0472">Membrane</keyword>
<dbReference type="InterPro" id="IPR050121">
    <property type="entry name" value="Cytochrome_P450_monoxygenase"/>
</dbReference>
<evidence type="ECO:0000256" key="3">
    <source>
        <dbReference type="ARBA" id="ARBA00022617"/>
    </source>
</evidence>
<evidence type="ECO:0000256" key="1">
    <source>
        <dbReference type="ARBA" id="ARBA00001971"/>
    </source>
</evidence>
<keyword evidence="3 6" id="KW-0349">Heme</keyword>
<protein>
    <submittedName>
        <fullName evidence="9">Cytochrome P450</fullName>
    </submittedName>
</protein>
<organism evidence="9 10">
    <name type="scientific">Stachybotrys elegans</name>
    <dbReference type="NCBI Taxonomy" id="80388"/>
    <lineage>
        <taxon>Eukaryota</taxon>
        <taxon>Fungi</taxon>
        <taxon>Dikarya</taxon>
        <taxon>Ascomycota</taxon>
        <taxon>Pezizomycotina</taxon>
        <taxon>Sordariomycetes</taxon>
        <taxon>Hypocreomycetidae</taxon>
        <taxon>Hypocreales</taxon>
        <taxon>Stachybotryaceae</taxon>
        <taxon>Stachybotrys</taxon>
    </lineage>
</organism>
<dbReference type="InterPro" id="IPR017972">
    <property type="entry name" value="Cyt_P450_CS"/>
</dbReference>
<dbReference type="Proteomes" id="UP000813444">
    <property type="component" value="Unassembled WGS sequence"/>
</dbReference>
<comment type="pathway">
    <text evidence="2">Mycotoxin biosynthesis.</text>
</comment>
<evidence type="ECO:0000256" key="6">
    <source>
        <dbReference type="PIRSR" id="PIRSR602401-1"/>
    </source>
</evidence>
<evidence type="ECO:0000256" key="5">
    <source>
        <dbReference type="ARBA" id="ARBA00023004"/>
    </source>
</evidence>
<dbReference type="Pfam" id="PF00067">
    <property type="entry name" value="p450"/>
    <property type="match status" value="1"/>
</dbReference>
<keyword evidence="8" id="KW-0812">Transmembrane</keyword>
<dbReference type="CDD" id="cd11061">
    <property type="entry name" value="CYP67-like"/>
    <property type="match status" value="1"/>
</dbReference>
<evidence type="ECO:0000256" key="4">
    <source>
        <dbReference type="ARBA" id="ARBA00022723"/>
    </source>
</evidence>
<keyword evidence="7" id="KW-0503">Monooxygenase</keyword>
<feature type="binding site" description="axial binding residue" evidence="6">
    <location>
        <position position="443"/>
    </location>
    <ligand>
        <name>heme</name>
        <dbReference type="ChEBI" id="CHEBI:30413"/>
    </ligand>
    <ligandPart>
        <name>Fe</name>
        <dbReference type="ChEBI" id="CHEBI:18248"/>
    </ligandPart>
</feature>
<comment type="caution">
    <text evidence="9">The sequence shown here is derived from an EMBL/GenBank/DDBJ whole genome shotgun (WGS) entry which is preliminary data.</text>
</comment>
<dbReference type="SUPFAM" id="SSF48264">
    <property type="entry name" value="Cytochrome P450"/>
    <property type="match status" value="1"/>
</dbReference>
<dbReference type="PRINTS" id="PR00463">
    <property type="entry name" value="EP450I"/>
</dbReference>
<dbReference type="GO" id="GO:0004497">
    <property type="term" value="F:monooxygenase activity"/>
    <property type="evidence" value="ECO:0007669"/>
    <property type="project" value="UniProtKB-KW"/>
</dbReference>
<dbReference type="EMBL" id="JAGPNK010000014">
    <property type="protein sequence ID" value="KAH7309080.1"/>
    <property type="molecule type" value="Genomic_DNA"/>
</dbReference>
<comment type="cofactor">
    <cofactor evidence="1 6">
        <name>heme</name>
        <dbReference type="ChEBI" id="CHEBI:30413"/>
    </cofactor>
</comment>
<keyword evidence="8" id="KW-1133">Transmembrane helix</keyword>
<dbReference type="InterPro" id="IPR001128">
    <property type="entry name" value="Cyt_P450"/>
</dbReference>
<evidence type="ECO:0000313" key="10">
    <source>
        <dbReference type="Proteomes" id="UP000813444"/>
    </source>
</evidence>
<gene>
    <name evidence="9" type="ORF">B0I35DRAFT_482813</name>
</gene>
<evidence type="ECO:0000256" key="7">
    <source>
        <dbReference type="RuleBase" id="RU000461"/>
    </source>
</evidence>
<dbReference type="GO" id="GO:0016705">
    <property type="term" value="F:oxidoreductase activity, acting on paired donors, with incorporation or reduction of molecular oxygen"/>
    <property type="evidence" value="ECO:0007669"/>
    <property type="project" value="InterPro"/>
</dbReference>
<comment type="similarity">
    <text evidence="7">Belongs to the cytochrome P450 family.</text>
</comment>
<dbReference type="Gene3D" id="1.10.630.10">
    <property type="entry name" value="Cytochrome P450"/>
    <property type="match status" value="1"/>
</dbReference>
<keyword evidence="5 6" id="KW-0408">Iron</keyword>
<dbReference type="PROSITE" id="PS00086">
    <property type="entry name" value="CYTOCHROME_P450"/>
    <property type="match status" value="1"/>
</dbReference>
<dbReference type="InterPro" id="IPR036396">
    <property type="entry name" value="Cyt_P450_sf"/>
</dbReference>
<keyword evidence="10" id="KW-1185">Reference proteome</keyword>
<dbReference type="GO" id="GO:0005506">
    <property type="term" value="F:iron ion binding"/>
    <property type="evidence" value="ECO:0007669"/>
    <property type="project" value="InterPro"/>
</dbReference>
<name>A0A8K0SJ78_9HYPO</name>
<proteinExistence type="inferred from homology"/>
<sequence>MGLFNYMPTAIAYASAALLTYFALLFAYRVTFHPLSKYPGPFLAKITEAYGGFYAMTMSLHLRTYEDHLKYGPVIRNGPNRLVFNSAQAMKDIYLNDRLFKSHIYNDIRHADLKNSVFDTVDKPTHRWKRKLIGQGVSERSMRIFLPTMLEQIDVFLDLLASSSKTPVNMTDRLKRLGMDLISILALGYPLNTQTEEKNRFMINAHILGEFRGNLFLHFTTIKKLRIYEVLERLAAADVKHYFNTVENMLKTRIEEDKNVRHDLYSLIGDEMNPNKEYSVSSEIWAELGFFFPAGGETTASLLSAAFFYLARHPDVYKKLADEIRSTFATDKEIVPGPKLSGCKYLRACLDETLRISPPVSGTPWRELPADDASGEPLVIDGHVIPPGIEIGVNMYALHHNEEYFPEPFAFRPERWLEGGATEGERKLMQDAWAPFSMGARTCPGRAMANQQATLVMAKTFWSFDFETAPGELGKLGAGRKGLGVGREREGEFQLYEIIAATHDGPMLVFTRREDARGEV</sequence>
<feature type="transmembrane region" description="Helical" evidence="8">
    <location>
        <begin position="6"/>
        <end position="28"/>
    </location>
</feature>
<evidence type="ECO:0000313" key="9">
    <source>
        <dbReference type="EMBL" id="KAH7309080.1"/>
    </source>
</evidence>
<dbReference type="PANTHER" id="PTHR24305:SF226">
    <property type="entry name" value="CYTOCHROME P450 MONOOXYGENASE"/>
    <property type="match status" value="1"/>
</dbReference>
<evidence type="ECO:0000256" key="2">
    <source>
        <dbReference type="ARBA" id="ARBA00004685"/>
    </source>
</evidence>
<keyword evidence="7" id="KW-0560">Oxidoreductase</keyword>
<accession>A0A8K0SJ78</accession>
<reference evidence="9" key="1">
    <citation type="journal article" date="2021" name="Nat. Commun.">
        <title>Genetic determinants of endophytism in the Arabidopsis root mycobiome.</title>
        <authorList>
            <person name="Mesny F."/>
            <person name="Miyauchi S."/>
            <person name="Thiergart T."/>
            <person name="Pickel B."/>
            <person name="Atanasova L."/>
            <person name="Karlsson M."/>
            <person name="Huettel B."/>
            <person name="Barry K.W."/>
            <person name="Haridas S."/>
            <person name="Chen C."/>
            <person name="Bauer D."/>
            <person name="Andreopoulos W."/>
            <person name="Pangilinan J."/>
            <person name="LaButti K."/>
            <person name="Riley R."/>
            <person name="Lipzen A."/>
            <person name="Clum A."/>
            <person name="Drula E."/>
            <person name="Henrissat B."/>
            <person name="Kohler A."/>
            <person name="Grigoriev I.V."/>
            <person name="Martin F.M."/>
            <person name="Hacquard S."/>
        </authorList>
    </citation>
    <scope>NUCLEOTIDE SEQUENCE</scope>
    <source>
        <strain evidence="9">MPI-CAGE-CH-0235</strain>
    </source>
</reference>
<dbReference type="PANTHER" id="PTHR24305">
    <property type="entry name" value="CYTOCHROME P450"/>
    <property type="match status" value="1"/>
</dbReference>
<dbReference type="OrthoDB" id="1470350at2759"/>
<dbReference type="InterPro" id="IPR002401">
    <property type="entry name" value="Cyt_P450_E_grp-I"/>
</dbReference>
<dbReference type="GO" id="GO:0020037">
    <property type="term" value="F:heme binding"/>
    <property type="evidence" value="ECO:0007669"/>
    <property type="project" value="InterPro"/>
</dbReference>
<dbReference type="AlphaFoldDB" id="A0A8K0SJ78"/>
<keyword evidence="4 6" id="KW-0479">Metal-binding</keyword>